<comment type="caution">
    <text evidence="1">The sequence shown here is derived from an EMBL/GenBank/DDBJ whole genome shotgun (WGS) entry which is preliminary data.</text>
</comment>
<gene>
    <name evidence="1" type="primary">Arpc1a_0</name>
    <name evidence="1" type="ORF">E2C01_004872</name>
</gene>
<evidence type="ECO:0000313" key="1">
    <source>
        <dbReference type="EMBL" id="MPC12195.1"/>
    </source>
</evidence>
<organism evidence="1 2">
    <name type="scientific">Portunus trituberculatus</name>
    <name type="common">Swimming crab</name>
    <name type="synonym">Neptunus trituberculatus</name>
    <dbReference type="NCBI Taxonomy" id="210409"/>
    <lineage>
        <taxon>Eukaryota</taxon>
        <taxon>Metazoa</taxon>
        <taxon>Ecdysozoa</taxon>
        <taxon>Arthropoda</taxon>
        <taxon>Crustacea</taxon>
        <taxon>Multicrustacea</taxon>
        <taxon>Malacostraca</taxon>
        <taxon>Eumalacostraca</taxon>
        <taxon>Eucarida</taxon>
        <taxon>Decapoda</taxon>
        <taxon>Pleocyemata</taxon>
        <taxon>Brachyura</taxon>
        <taxon>Eubrachyura</taxon>
        <taxon>Portunoidea</taxon>
        <taxon>Portunidae</taxon>
        <taxon>Portuninae</taxon>
        <taxon>Portunus</taxon>
    </lineage>
</organism>
<name>A0A5B7CSI1_PORTR</name>
<sequence>MRKFQSLDRTARSDQSDTTLATVHQNTITGVAIFSGEKSNCSSISTCGADSQLVIWNFKLLEQSVSDLRLS</sequence>
<dbReference type="OrthoDB" id="406844at2759"/>
<dbReference type="Gene3D" id="2.130.10.10">
    <property type="entry name" value="YVTN repeat-like/Quinoprotein amine dehydrogenase"/>
    <property type="match status" value="1"/>
</dbReference>
<accession>A0A5B7CSI1</accession>
<keyword evidence="2" id="KW-1185">Reference proteome</keyword>
<reference evidence="1 2" key="1">
    <citation type="submission" date="2019-05" db="EMBL/GenBank/DDBJ databases">
        <title>Another draft genome of Portunus trituberculatus and its Hox gene families provides insights of decapod evolution.</title>
        <authorList>
            <person name="Jeong J.-H."/>
            <person name="Song I."/>
            <person name="Kim S."/>
            <person name="Choi T."/>
            <person name="Kim D."/>
            <person name="Ryu S."/>
            <person name="Kim W."/>
        </authorList>
    </citation>
    <scope>NUCLEOTIDE SEQUENCE [LARGE SCALE GENOMIC DNA]</scope>
    <source>
        <tissue evidence="1">Muscle</tissue>
    </source>
</reference>
<dbReference type="AlphaFoldDB" id="A0A5B7CSI1"/>
<dbReference type="InterPro" id="IPR015943">
    <property type="entry name" value="WD40/YVTN_repeat-like_dom_sf"/>
</dbReference>
<evidence type="ECO:0000313" key="2">
    <source>
        <dbReference type="Proteomes" id="UP000324222"/>
    </source>
</evidence>
<dbReference type="EMBL" id="VSRR010000202">
    <property type="protein sequence ID" value="MPC12195.1"/>
    <property type="molecule type" value="Genomic_DNA"/>
</dbReference>
<protein>
    <submittedName>
        <fullName evidence="1">Actin-related protein 2/3 complex subunit 1A</fullName>
    </submittedName>
</protein>
<dbReference type="Proteomes" id="UP000324222">
    <property type="component" value="Unassembled WGS sequence"/>
</dbReference>
<proteinExistence type="predicted"/>